<feature type="region of interest" description="Disordered" evidence="1">
    <location>
        <begin position="1"/>
        <end position="60"/>
    </location>
</feature>
<dbReference type="PaxDb" id="65489-OBART08G16610.1"/>
<accession>A0A0D3H0W5</accession>
<dbReference type="Gramene" id="OBART08G16610.1">
    <property type="protein sequence ID" value="OBART08G16610.1"/>
    <property type="gene ID" value="OBART08G16610"/>
</dbReference>
<proteinExistence type="predicted"/>
<evidence type="ECO:0000256" key="1">
    <source>
        <dbReference type="SAM" id="MobiDB-lite"/>
    </source>
</evidence>
<evidence type="ECO:0000313" key="3">
    <source>
        <dbReference type="Proteomes" id="UP000026960"/>
    </source>
</evidence>
<keyword evidence="3" id="KW-1185">Reference proteome</keyword>
<dbReference type="HOGENOM" id="CLU_1809167_0_0_1"/>
<reference evidence="2" key="2">
    <citation type="submission" date="2015-03" db="UniProtKB">
        <authorList>
            <consortium name="EnsemblPlants"/>
        </authorList>
    </citation>
    <scope>IDENTIFICATION</scope>
</reference>
<name>A0A0D3H0W5_9ORYZ</name>
<organism evidence="2">
    <name type="scientific">Oryza barthii</name>
    <dbReference type="NCBI Taxonomy" id="65489"/>
    <lineage>
        <taxon>Eukaryota</taxon>
        <taxon>Viridiplantae</taxon>
        <taxon>Streptophyta</taxon>
        <taxon>Embryophyta</taxon>
        <taxon>Tracheophyta</taxon>
        <taxon>Spermatophyta</taxon>
        <taxon>Magnoliopsida</taxon>
        <taxon>Liliopsida</taxon>
        <taxon>Poales</taxon>
        <taxon>Poaceae</taxon>
        <taxon>BOP clade</taxon>
        <taxon>Oryzoideae</taxon>
        <taxon>Oryzeae</taxon>
        <taxon>Oryzinae</taxon>
        <taxon>Oryza</taxon>
    </lineage>
</organism>
<protein>
    <submittedName>
        <fullName evidence="2">Uncharacterized protein</fullName>
    </submittedName>
</protein>
<evidence type="ECO:0000313" key="2">
    <source>
        <dbReference type="EnsemblPlants" id="OBART08G16610.1"/>
    </source>
</evidence>
<reference evidence="2" key="1">
    <citation type="journal article" date="2009" name="Rice">
        <title>De Novo Next Generation Sequencing of Plant Genomes.</title>
        <authorList>
            <person name="Rounsley S."/>
            <person name="Marri P.R."/>
            <person name="Yu Y."/>
            <person name="He R."/>
            <person name="Sisneros N."/>
            <person name="Goicoechea J.L."/>
            <person name="Lee S.J."/>
            <person name="Angelova A."/>
            <person name="Kudrna D."/>
            <person name="Luo M."/>
            <person name="Affourtit J."/>
            <person name="Desany B."/>
            <person name="Knight J."/>
            <person name="Niazi F."/>
            <person name="Egholm M."/>
            <person name="Wing R.A."/>
        </authorList>
    </citation>
    <scope>NUCLEOTIDE SEQUENCE [LARGE SCALE GENOMIC DNA]</scope>
    <source>
        <strain evidence="2">cv. IRGC 105608</strain>
    </source>
</reference>
<dbReference type="Proteomes" id="UP000026960">
    <property type="component" value="Chromosome 8"/>
</dbReference>
<dbReference type="EnsemblPlants" id="OBART08G16610.1">
    <property type="protein sequence ID" value="OBART08G16610.1"/>
    <property type="gene ID" value="OBART08G16610"/>
</dbReference>
<dbReference type="AlphaFoldDB" id="A0A0D3H0W5"/>
<sequence length="143" mass="14723">MAASPANRGGLPQHCLMRGGSGSRGPIPSSRRRDAEHPRPHHRGPGRHPDGGGVSFSVRASDAVAPAAGSDAVGDGGGRHAGGAALQALRWWLCFPISCKLLFSTTLIPSGLEPPSSTSETAGRRATVVVDATAWYLDFFAAA</sequence>